<dbReference type="OrthoDB" id="5295044at2"/>
<dbReference type="InterPro" id="IPR006016">
    <property type="entry name" value="UspA"/>
</dbReference>
<evidence type="ECO:0000313" key="3">
    <source>
        <dbReference type="EMBL" id="RFO94676.1"/>
    </source>
</evidence>
<dbReference type="AlphaFoldDB" id="A0A3E1R5P7"/>
<dbReference type="InterPro" id="IPR006015">
    <property type="entry name" value="Universal_stress_UspA"/>
</dbReference>
<dbReference type="PRINTS" id="PR01438">
    <property type="entry name" value="UNVRSLSTRESS"/>
</dbReference>
<dbReference type="Pfam" id="PF00582">
    <property type="entry name" value="Usp"/>
    <property type="match status" value="1"/>
</dbReference>
<protein>
    <submittedName>
        <fullName evidence="3">Universal stress protein UspA</fullName>
    </submittedName>
</protein>
<proteinExistence type="inferred from homology"/>
<sequence>MFKKILLPVDSSPRSLAAVECAVAMTKAFHAELCLMSVVDPFPFTSVGPDFAQGCAHYVAASQRVAADAINRACQMIQSMGICPHTFVIEEHLIWKGILDTAQNCGADLLVMGSHGQHGLQRWVLGGVTHQVLQRTCIPVLVVHDEARPLPLSDRNKNVWEVARVKGEKLAQTQRQKCR</sequence>
<evidence type="ECO:0000256" key="1">
    <source>
        <dbReference type="ARBA" id="ARBA00008791"/>
    </source>
</evidence>
<evidence type="ECO:0000313" key="4">
    <source>
        <dbReference type="Proteomes" id="UP000260665"/>
    </source>
</evidence>
<evidence type="ECO:0000259" key="2">
    <source>
        <dbReference type="Pfam" id="PF00582"/>
    </source>
</evidence>
<dbReference type="CDD" id="cd00293">
    <property type="entry name" value="USP-like"/>
    <property type="match status" value="1"/>
</dbReference>
<dbReference type="EMBL" id="QFZK01000035">
    <property type="protein sequence ID" value="RFO94676.1"/>
    <property type="molecule type" value="Genomic_DNA"/>
</dbReference>
<dbReference type="PANTHER" id="PTHR46268:SF6">
    <property type="entry name" value="UNIVERSAL STRESS PROTEIN UP12"/>
    <property type="match status" value="1"/>
</dbReference>
<dbReference type="SUPFAM" id="SSF52402">
    <property type="entry name" value="Adenine nucleotide alpha hydrolases-like"/>
    <property type="match status" value="1"/>
</dbReference>
<dbReference type="Proteomes" id="UP000260665">
    <property type="component" value="Unassembled WGS sequence"/>
</dbReference>
<comment type="caution">
    <text evidence="3">The sequence shown here is derived from an EMBL/GenBank/DDBJ whole genome shotgun (WGS) entry which is preliminary data.</text>
</comment>
<name>A0A3E1R5P7_9BURK</name>
<reference evidence="3 4" key="1">
    <citation type="submission" date="2018-05" db="EMBL/GenBank/DDBJ databases">
        <title>Rhodoferax soyangensis sp.nov., isolated from an oligotrophic freshwater lake.</title>
        <authorList>
            <person name="Park M."/>
        </authorList>
    </citation>
    <scope>NUCLEOTIDE SEQUENCE [LARGE SCALE GENOMIC DNA]</scope>
    <source>
        <strain evidence="3 4">IMCC26218</strain>
    </source>
</reference>
<dbReference type="PANTHER" id="PTHR46268">
    <property type="entry name" value="STRESS RESPONSE PROTEIN NHAX"/>
    <property type="match status" value="1"/>
</dbReference>
<accession>A0A3E1R5P7</accession>
<comment type="similarity">
    <text evidence="1">Belongs to the universal stress protein A family.</text>
</comment>
<keyword evidence="4" id="KW-1185">Reference proteome</keyword>
<organism evidence="3 4">
    <name type="scientific">Rhodoferax lacus</name>
    <dbReference type="NCBI Taxonomy" id="2184758"/>
    <lineage>
        <taxon>Bacteria</taxon>
        <taxon>Pseudomonadati</taxon>
        <taxon>Pseudomonadota</taxon>
        <taxon>Betaproteobacteria</taxon>
        <taxon>Burkholderiales</taxon>
        <taxon>Comamonadaceae</taxon>
        <taxon>Rhodoferax</taxon>
    </lineage>
</organism>
<feature type="domain" description="UspA" evidence="2">
    <location>
        <begin position="1"/>
        <end position="144"/>
    </location>
</feature>
<dbReference type="InterPro" id="IPR014729">
    <property type="entry name" value="Rossmann-like_a/b/a_fold"/>
</dbReference>
<dbReference type="RefSeq" id="WP_117180390.1">
    <property type="nucleotide sequence ID" value="NZ_QFZK01000035.1"/>
</dbReference>
<dbReference type="Gene3D" id="3.40.50.620">
    <property type="entry name" value="HUPs"/>
    <property type="match status" value="1"/>
</dbReference>
<gene>
    <name evidence="3" type="ORF">DIC66_22325</name>
</gene>